<accession>Q2RR67</accession>
<evidence type="ECO:0000313" key="1">
    <source>
        <dbReference type="EMBL" id="ABC23378.1"/>
    </source>
</evidence>
<keyword evidence="2" id="KW-1185">Reference proteome</keyword>
<dbReference type="PATRIC" id="fig|269796.9.peg.2690"/>
<organism evidence="1 2">
    <name type="scientific">Rhodospirillum rubrum (strain ATCC 11170 / ATH 1.1.1 / DSM 467 / LMG 4362 / NCIMB 8255 / S1)</name>
    <dbReference type="NCBI Taxonomy" id="269796"/>
    <lineage>
        <taxon>Bacteria</taxon>
        <taxon>Pseudomonadati</taxon>
        <taxon>Pseudomonadota</taxon>
        <taxon>Alphaproteobacteria</taxon>
        <taxon>Rhodospirillales</taxon>
        <taxon>Rhodospirillaceae</taxon>
        <taxon>Rhodospirillum</taxon>
    </lineage>
</organism>
<dbReference type="EMBL" id="CP000230">
    <property type="protein sequence ID" value="ABC23378.1"/>
    <property type="molecule type" value="Genomic_DNA"/>
</dbReference>
<protein>
    <submittedName>
        <fullName evidence="1">Uncharacterized protein</fullName>
    </submittedName>
</protein>
<dbReference type="EnsemblBacteria" id="ABC23378">
    <property type="protein sequence ID" value="ABC23378"/>
    <property type="gene ID" value="Rru_A2581"/>
</dbReference>
<sequence>MAPRLYFAWVAADEGFDPLVHARADEAILALEIRAVEGEAPRARVSVARGRRRLGGPQGQRHAVMSARLDGGAVVGLFRGVLAEVPDGAAGAFLTLLFDARTGDATARIAAALAPYKRAPGYDALFINEGREDEPEEILDGWFARLIVDRLDGAVGVSHGLWGGKSLSFGPGDIAEGSLDLRRPQRSPPAWVEGVVDARWLQRGGGTVDLGALIAREAGGPLVTLSRPEDFADGWPKPGAGLGGASGYKAVTSALVACELPAMEDSLGDEERVLLSDEGTTVVVGAGTGLAGGQGVGFGPTAARSSLFPMGAGAGWICFAKRAYWPVLTARWEIRQSRRQSLSCRLESHLAVDWPGAGEGERLSFGLRDVGAETQVPAADPAPCDCASLLALSRPKGGGPSAEIPPTGLSAGGAETAIGDPLHASFFHTPRGRRAVAHMLRVMAVRLAFAQRCVSLRARLPGWSARALAIDLDTTLSLVAATLPGGRASGKVVDYRFVWQGRGCWVEVEIACSVGGGGSMAPADPGRATYAEDYAEDFTLTTGGVVRGDEGDGLDVAIFDYAADQPTDRLAGAFAWGAADLVSGLCLRNLAGEQDAYLWTHRQGAISPKRLLFDVPTDVCLALRPLAADDQIHQTITVQAAGRFGLPPTIDLRDGGHG</sequence>
<reference evidence="1 2" key="1">
    <citation type="journal article" date="2011" name="Stand. Genomic Sci.">
        <title>Complete genome sequence of Rhodospirillum rubrum type strain (S1).</title>
        <authorList>
            <person name="Munk A.C."/>
            <person name="Copeland A."/>
            <person name="Lucas S."/>
            <person name="Lapidus A."/>
            <person name="Del Rio T.G."/>
            <person name="Barry K."/>
            <person name="Detter J.C."/>
            <person name="Hammon N."/>
            <person name="Israni S."/>
            <person name="Pitluck S."/>
            <person name="Brettin T."/>
            <person name="Bruce D."/>
            <person name="Han C."/>
            <person name="Tapia R."/>
            <person name="Gilna P."/>
            <person name="Schmutz J."/>
            <person name="Larimer F."/>
            <person name="Land M."/>
            <person name="Kyrpides N.C."/>
            <person name="Mavromatis K."/>
            <person name="Richardson P."/>
            <person name="Rohde M."/>
            <person name="Goker M."/>
            <person name="Klenk H.P."/>
            <person name="Zhang Y."/>
            <person name="Roberts G.P."/>
            <person name="Reslewic S."/>
            <person name="Schwartz D.C."/>
        </authorList>
    </citation>
    <scope>NUCLEOTIDE SEQUENCE [LARGE SCALE GENOMIC DNA]</scope>
    <source>
        <strain evidence="2">ATCC 11170 / ATH 1.1.1 / DSM 467 / LMG 4362 / NCIMB 8255 / S1</strain>
    </source>
</reference>
<gene>
    <name evidence="1" type="ordered locus">Rru_A2581</name>
</gene>
<name>Q2RR67_RHORT</name>
<dbReference type="RefSeq" id="WP_011390331.1">
    <property type="nucleotide sequence ID" value="NC_007643.1"/>
</dbReference>
<dbReference type="Proteomes" id="UP000001929">
    <property type="component" value="Chromosome"/>
</dbReference>
<dbReference type="STRING" id="269796.Rru_A2581"/>
<dbReference type="KEGG" id="rru:Rru_A2581"/>
<proteinExistence type="predicted"/>
<dbReference type="HOGENOM" id="CLU_426231_0_0_5"/>
<dbReference type="AlphaFoldDB" id="Q2RR67"/>
<evidence type="ECO:0000313" key="2">
    <source>
        <dbReference type="Proteomes" id="UP000001929"/>
    </source>
</evidence>